<feature type="transmembrane region" description="Helical" evidence="7">
    <location>
        <begin position="6"/>
        <end position="24"/>
    </location>
</feature>
<evidence type="ECO:0000259" key="8">
    <source>
        <dbReference type="Pfam" id="PF03458"/>
    </source>
</evidence>
<name>A0A9J6P4I4_9CLOT</name>
<evidence type="ECO:0000256" key="2">
    <source>
        <dbReference type="ARBA" id="ARBA00008193"/>
    </source>
</evidence>
<dbReference type="InterPro" id="IPR005115">
    <property type="entry name" value="Gly_transporter"/>
</dbReference>
<keyword evidence="5 7" id="KW-1133">Transmembrane helix</keyword>
<dbReference type="PANTHER" id="PTHR30506:SF3">
    <property type="entry name" value="UPF0126 INNER MEMBRANE PROTEIN YADS-RELATED"/>
    <property type="match status" value="1"/>
</dbReference>
<keyword evidence="4 7" id="KW-0812">Transmembrane</keyword>
<proteinExistence type="inferred from homology"/>
<keyword evidence="6 7" id="KW-0472">Membrane</keyword>
<reference evidence="9" key="2">
    <citation type="submission" date="2021-04" db="EMBL/GenBank/DDBJ databases">
        <authorList>
            <person name="Dong X."/>
        </authorList>
    </citation>
    <scope>NUCLEOTIDE SEQUENCE</scope>
    <source>
        <strain evidence="9">ZWT</strain>
    </source>
</reference>
<evidence type="ECO:0000256" key="4">
    <source>
        <dbReference type="ARBA" id="ARBA00022692"/>
    </source>
</evidence>
<gene>
    <name evidence="9" type="ORF">KDK92_15510</name>
</gene>
<evidence type="ECO:0000313" key="9">
    <source>
        <dbReference type="EMBL" id="MCM1991140.1"/>
    </source>
</evidence>
<evidence type="ECO:0000256" key="7">
    <source>
        <dbReference type="SAM" id="Phobius"/>
    </source>
</evidence>
<evidence type="ECO:0000256" key="6">
    <source>
        <dbReference type="ARBA" id="ARBA00023136"/>
    </source>
</evidence>
<dbReference type="Proteomes" id="UP001056429">
    <property type="component" value="Unassembled WGS sequence"/>
</dbReference>
<evidence type="ECO:0000256" key="1">
    <source>
        <dbReference type="ARBA" id="ARBA00004651"/>
    </source>
</evidence>
<sequence length="225" mass="24910">MLWLNMFDIIGTMVFAISGALAGIRKKLDLFGIITLSIVTACGGGLFRDIVIGNLTPTIFRDPKYFVISIITSIFTFFLYPVLIKFQINSPIKNKLTVFLIFDAIGLGAFTALGAKIAITHNMTNLFSVTCMGMLTGVGGGVLRDMFVRDIPLILKQEIYASASAVGSMAMYFSYDHIPQIASLYISFFVTLILRLLSLKFNLNLPTINIDTIHKKNTPKEYTNI</sequence>
<accession>A0A9J6P4I4</accession>
<dbReference type="GO" id="GO:0005886">
    <property type="term" value="C:plasma membrane"/>
    <property type="evidence" value="ECO:0007669"/>
    <property type="project" value="UniProtKB-SubCell"/>
</dbReference>
<evidence type="ECO:0000256" key="5">
    <source>
        <dbReference type="ARBA" id="ARBA00022989"/>
    </source>
</evidence>
<keyword evidence="3" id="KW-1003">Cell membrane</keyword>
<keyword evidence="10" id="KW-1185">Reference proteome</keyword>
<reference evidence="9" key="1">
    <citation type="journal article" date="2021" name="mSystems">
        <title>Bacteria and Archaea Synergistically Convert Glycine Betaine to Biogenic Methane in the Formosa Cold Seep of the South China Sea.</title>
        <authorList>
            <person name="Li L."/>
            <person name="Zhang W."/>
            <person name="Zhang S."/>
            <person name="Song L."/>
            <person name="Sun Q."/>
            <person name="Zhang H."/>
            <person name="Xiang H."/>
            <person name="Dong X."/>
        </authorList>
    </citation>
    <scope>NUCLEOTIDE SEQUENCE</scope>
    <source>
        <strain evidence="9">ZWT</strain>
    </source>
</reference>
<feature type="transmembrane region" description="Helical" evidence="7">
    <location>
        <begin position="125"/>
        <end position="147"/>
    </location>
</feature>
<evidence type="ECO:0000313" key="10">
    <source>
        <dbReference type="Proteomes" id="UP001056429"/>
    </source>
</evidence>
<evidence type="ECO:0000256" key="3">
    <source>
        <dbReference type="ARBA" id="ARBA00022475"/>
    </source>
</evidence>
<dbReference type="PANTHER" id="PTHR30506">
    <property type="entry name" value="INNER MEMBRANE PROTEIN"/>
    <property type="match status" value="1"/>
</dbReference>
<comment type="similarity">
    <text evidence="2">Belongs to the UPF0126 family.</text>
</comment>
<comment type="caution">
    <text evidence="9">The sequence shown here is derived from an EMBL/GenBank/DDBJ whole genome shotgun (WGS) entry which is preliminary data.</text>
</comment>
<feature type="transmembrane region" description="Helical" evidence="7">
    <location>
        <begin position="96"/>
        <end position="119"/>
    </location>
</feature>
<organism evidence="9 10">
    <name type="scientific">Oceanirhabdus seepicola</name>
    <dbReference type="NCBI Taxonomy" id="2828781"/>
    <lineage>
        <taxon>Bacteria</taxon>
        <taxon>Bacillati</taxon>
        <taxon>Bacillota</taxon>
        <taxon>Clostridia</taxon>
        <taxon>Eubacteriales</taxon>
        <taxon>Clostridiaceae</taxon>
        <taxon>Oceanirhabdus</taxon>
    </lineage>
</organism>
<protein>
    <submittedName>
        <fullName evidence="9">Trimeric intracellular cation channel family protein</fullName>
    </submittedName>
</protein>
<feature type="transmembrane region" description="Helical" evidence="7">
    <location>
        <begin position="181"/>
        <end position="198"/>
    </location>
</feature>
<dbReference type="RefSeq" id="WP_250860248.1">
    <property type="nucleotide sequence ID" value="NZ_JAGSOJ010000003.1"/>
</dbReference>
<feature type="transmembrane region" description="Helical" evidence="7">
    <location>
        <begin position="31"/>
        <end position="53"/>
    </location>
</feature>
<feature type="domain" description="Glycine transporter" evidence="8">
    <location>
        <begin position="6"/>
        <end position="80"/>
    </location>
</feature>
<dbReference type="EMBL" id="JAGSOJ010000003">
    <property type="protein sequence ID" value="MCM1991140.1"/>
    <property type="molecule type" value="Genomic_DNA"/>
</dbReference>
<feature type="domain" description="Glycine transporter" evidence="8">
    <location>
        <begin position="101"/>
        <end position="174"/>
    </location>
</feature>
<dbReference type="AlphaFoldDB" id="A0A9J6P4I4"/>
<comment type="subcellular location">
    <subcellularLocation>
        <location evidence="1">Cell membrane</location>
        <topology evidence="1">Multi-pass membrane protein</topology>
    </subcellularLocation>
</comment>
<feature type="transmembrane region" description="Helical" evidence="7">
    <location>
        <begin position="65"/>
        <end position="84"/>
    </location>
</feature>
<dbReference type="Pfam" id="PF03458">
    <property type="entry name" value="Gly_transporter"/>
    <property type="match status" value="2"/>
</dbReference>